<sequence>MDFYDISLVDGFNLPMDFSPTTGNCRGIRCSADINEQCPNELKAAGGCNNPCTVFKTDEYCCNSGTSCGPTTFSKFFKDSGVLTGVTGRMGRSSNWCTPLLSKLKKLSRWSWTGTGSPENEVGGGATALGQMLPWRWKSSCAAVSGVGISPEVWQSQSEKKGATGSVARWCRCHELDGGERDAVVELIPPVRSCYRRGCW</sequence>
<proteinExistence type="predicted"/>
<reference evidence="1 2" key="1">
    <citation type="submission" date="2020-04" db="EMBL/GenBank/DDBJ databases">
        <title>Plant Genome Project.</title>
        <authorList>
            <person name="Zhang R.-G."/>
        </authorList>
    </citation>
    <scope>NUCLEOTIDE SEQUENCE [LARGE SCALE GENOMIC DNA]</scope>
    <source>
        <strain evidence="1">YNK0</strain>
        <tissue evidence="1">Leaf</tissue>
    </source>
</reference>
<evidence type="ECO:0000313" key="1">
    <source>
        <dbReference type="EMBL" id="KAF8412299.1"/>
    </source>
</evidence>
<dbReference type="PROSITE" id="PS51367">
    <property type="entry name" value="THAUMATIN_2"/>
    <property type="match status" value="1"/>
</dbReference>
<dbReference type="Gene3D" id="2.60.110.10">
    <property type="entry name" value="Thaumatin"/>
    <property type="match status" value="1"/>
</dbReference>
<dbReference type="InterPro" id="IPR001938">
    <property type="entry name" value="Thaumatin"/>
</dbReference>
<evidence type="ECO:0000313" key="2">
    <source>
        <dbReference type="Proteomes" id="UP000655225"/>
    </source>
</evidence>
<keyword evidence="2" id="KW-1185">Reference proteome</keyword>
<gene>
    <name evidence="1" type="ORF">HHK36_000260</name>
</gene>
<accession>A0A834ZRA4</accession>
<organism evidence="1 2">
    <name type="scientific">Tetracentron sinense</name>
    <name type="common">Spur-leaf</name>
    <dbReference type="NCBI Taxonomy" id="13715"/>
    <lineage>
        <taxon>Eukaryota</taxon>
        <taxon>Viridiplantae</taxon>
        <taxon>Streptophyta</taxon>
        <taxon>Embryophyta</taxon>
        <taxon>Tracheophyta</taxon>
        <taxon>Spermatophyta</taxon>
        <taxon>Magnoliopsida</taxon>
        <taxon>Trochodendrales</taxon>
        <taxon>Trochodendraceae</taxon>
        <taxon>Tetracentron</taxon>
    </lineage>
</organism>
<protein>
    <submittedName>
        <fullName evidence="1">Uncharacterized protein</fullName>
    </submittedName>
</protein>
<dbReference type="EMBL" id="JABCRI010000001">
    <property type="protein sequence ID" value="KAF8412299.1"/>
    <property type="molecule type" value="Genomic_DNA"/>
</dbReference>
<dbReference type="InterPro" id="IPR037176">
    <property type="entry name" value="Osmotin/thaumatin-like_sf"/>
</dbReference>
<comment type="caution">
    <text evidence="1">The sequence shown here is derived from an EMBL/GenBank/DDBJ whole genome shotgun (WGS) entry which is preliminary data.</text>
</comment>
<dbReference type="OrthoDB" id="430315at2759"/>
<dbReference type="Pfam" id="PF00314">
    <property type="entry name" value="Thaumatin"/>
    <property type="match status" value="1"/>
</dbReference>
<dbReference type="Proteomes" id="UP000655225">
    <property type="component" value="Unassembled WGS sequence"/>
</dbReference>
<dbReference type="SMART" id="SM00205">
    <property type="entry name" value="THN"/>
    <property type="match status" value="1"/>
</dbReference>
<dbReference type="AlphaFoldDB" id="A0A834ZRA4"/>
<dbReference type="SUPFAM" id="SSF49870">
    <property type="entry name" value="Osmotin, thaumatin-like protein"/>
    <property type="match status" value="1"/>
</dbReference>
<name>A0A834ZRA4_TETSI</name>
<dbReference type="PANTHER" id="PTHR31048">
    <property type="entry name" value="OS03G0233200 PROTEIN"/>
    <property type="match status" value="1"/>
</dbReference>